<dbReference type="AlphaFoldDB" id="A0A550CQ12"/>
<keyword evidence="6" id="KW-0791">Threonine biosynthesis</keyword>
<dbReference type="InterPro" id="IPR051166">
    <property type="entry name" value="Threonine_Synthase"/>
</dbReference>
<dbReference type="Pfam" id="PF00291">
    <property type="entry name" value="PALP"/>
    <property type="match status" value="1"/>
</dbReference>
<comment type="pathway">
    <text evidence="2">Amino-acid biosynthesis; L-threonine biosynthesis; L-threonine from L-aspartate: step 5/5.</text>
</comment>
<evidence type="ECO:0000259" key="11">
    <source>
        <dbReference type="Pfam" id="PF14821"/>
    </source>
</evidence>
<keyword evidence="8" id="KW-0456">Lyase</keyword>
<dbReference type="Gene3D" id="3.90.1380.10">
    <property type="entry name" value="Threonine synthase, N-terminal domain"/>
    <property type="match status" value="1"/>
</dbReference>
<evidence type="ECO:0000313" key="12">
    <source>
        <dbReference type="EMBL" id="TRM66854.1"/>
    </source>
</evidence>
<dbReference type="EC" id="4.2.3.1" evidence="4"/>
<dbReference type="NCBIfam" id="TIGR00260">
    <property type="entry name" value="thrC"/>
    <property type="match status" value="1"/>
</dbReference>
<dbReference type="GO" id="GO:0030170">
    <property type="term" value="F:pyridoxal phosphate binding"/>
    <property type="evidence" value="ECO:0007669"/>
    <property type="project" value="InterPro"/>
</dbReference>
<dbReference type="FunFam" id="3.40.50.1100:FF:000024">
    <property type="entry name" value="Probable threonine synthase"/>
    <property type="match status" value="1"/>
</dbReference>
<evidence type="ECO:0000256" key="7">
    <source>
        <dbReference type="ARBA" id="ARBA00022898"/>
    </source>
</evidence>
<comment type="similarity">
    <text evidence="3">Belongs to the threonine synthase family.</text>
</comment>
<dbReference type="GO" id="GO:0009088">
    <property type="term" value="P:threonine biosynthetic process"/>
    <property type="evidence" value="ECO:0007669"/>
    <property type="project" value="UniProtKB-UniPathway"/>
</dbReference>
<name>A0A550CQ12_9AGAR</name>
<dbReference type="SUPFAM" id="SSF53686">
    <property type="entry name" value="Tryptophan synthase beta subunit-like PLP-dependent enzymes"/>
    <property type="match status" value="1"/>
</dbReference>
<evidence type="ECO:0000256" key="1">
    <source>
        <dbReference type="ARBA" id="ARBA00001933"/>
    </source>
</evidence>
<dbReference type="InterPro" id="IPR004450">
    <property type="entry name" value="Thr_synthase-like"/>
</dbReference>
<dbReference type="InterPro" id="IPR036052">
    <property type="entry name" value="TrpB-like_PALP_sf"/>
</dbReference>
<evidence type="ECO:0000256" key="8">
    <source>
        <dbReference type="ARBA" id="ARBA00023239"/>
    </source>
</evidence>
<accession>A0A550CQ12</accession>
<dbReference type="OrthoDB" id="5203861at2759"/>
<reference evidence="12 13" key="1">
    <citation type="journal article" date="2019" name="New Phytol.">
        <title>Comparative genomics reveals unique wood-decay strategies and fruiting body development in the Schizophyllaceae.</title>
        <authorList>
            <person name="Almasi E."/>
            <person name="Sahu N."/>
            <person name="Krizsan K."/>
            <person name="Balint B."/>
            <person name="Kovacs G.M."/>
            <person name="Kiss B."/>
            <person name="Cseklye J."/>
            <person name="Drula E."/>
            <person name="Henrissat B."/>
            <person name="Nagy I."/>
            <person name="Chovatia M."/>
            <person name="Adam C."/>
            <person name="LaButti K."/>
            <person name="Lipzen A."/>
            <person name="Riley R."/>
            <person name="Grigoriev I.V."/>
            <person name="Nagy L.G."/>
        </authorList>
    </citation>
    <scope>NUCLEOTIDE SEQUENCE [LARGE SCALE GENOMIC DNA]</scope>
    <source>
        <strain evidence="12 13">NL-1724</strain>
    </source>
</reference>
<evidence type="ECO:0000256" key="2">
    <source>
        <dbReference type="ARBA" id="ARBA00004979"/>
    </source>
</evidence>
<dbReference type="InterPro" id="IPR000634">
    <property type="entry name" value="Ser/Thr_deHydtase_PyrdxlP-BS"/>
</dbReference>
<evidence type="ECO:0000256" key="9">
    <source>
        <dbReference type="PIRSR" id="PIRSR604450-51"/>
    </source>
</evidence>
<comment type="caution">
    <text evidence="12">The sequence shown here is derived from an EMBL/GenBank/DDBJ whole genome shotgun (WGS) entry which is preliminary data.</text>
</comment>
<dbReference type="FunFam" id="3.90.1380.10:FF:000003">
    <property type="entry name" value="THR4p Threonine synthase"/>
    <property type="match status" value="1"/>
</dbReference>
<evidence type="ECO:0000256" key="4">
    <source>
        <dbReference type="ARBA" id="ARBA00013028"/>
    </source>
</evidence>
<dbReference type="InterPro" id="IPR037158">
    <property type="entry name" value="Thr_synth_N_sf"/>
</dbReference>
<dbReference type="InterPro" id="IPR001926">
    <property type="entry name" value="TrpB-like_PALP"/>
</dbReference>
<sequence>MKYFSTRGGKDLLSFEEAVLTGLAPDGGLYIPETIPSLPANWQEQWKDYSFIDLSAAILRLFISPSEISDAELRALVDKSYATFRHPDITPLHKVGDKRFILELFHGPTFAFKDVALQFLGNLFEFFLLRRNAKKAGGEPQEKLTIVGATSGDTGSAAIYGVRNKANISVFILHPKGRVSPIQEAQMTTVTDANVHNVAVQGTFDDCQDIVKALFGDKEMNAAYHLGAVNSINWARILAQTVYYFHAYFAALKQLPADASLQFVVPTGNFGDILAGYYAKKMGLPMAKLAVATNENDILARFWRSGKYEKVESAAASGAGDSTAPALGASDGKQATAAGGVKETLSPAMDILVSSNFERLLWYLARQGVVAEEGQAATDEKEKRASASSILAHWMSLVKTDGRVEVPVAALELARQDFVAERISNEQTLDTIKFHFLADPSYIADPHTSVGLAAAALVAPQNAPNTTQIILSTAHPAKFSEAVSRALQGYSEFNFERDVLPEEFRGLLEKKRNVIDVPKADVELVKQVIKKYA</sequence>
<evidence type="ECO:0000259" key="10">
    <source>
        <dbReference type="Pfam" id="PF00291"/>
    </source>
</evidence>
<dbReference type="Pfam" id="PF14821">
    <property type="entry name" value="Thr_synth_N"/>
    <property type="match status" value="1"/>
</dbReference>
<keyword evidence="7 9" id="KW-0663">Pyridoxal phosphate</keyword>
<dbReference type="UniPathway" id="UPA00050">
    <property type="reaction ID" value="UER00065"/>
</dbReference>
<protein>
    <recommendedName>
        <fullName evidence="4">threonine synthase</fullName>
        <ecNumber evidence="4">4.2.3.1</ecNumber>
    </recommendedName>
</protein>
<dbReference type="STRING" id="97359.A0A550CQ12"/>
<dbReference type="PROSITE" id="PS00165">
    <property type="entry name" value="DEHYDRATASE_SER_THR"/>
    <property type="match status" value="1"/>
</dbReference>
<comment type="cofactor">
    <cofactor evidence="1 9">
        <name>pyridoxal 5'-phosphate</name>
        <dbReference type="ChEBI" id="CHEBI:597326"/>
    </cofactor>
</comment>
<keyword evidence="5" id="KW-0028">Amino-acid biosynthesis</keyword>
<evidence type="ECO:0000256" key="5">
    <source>
        <dbReference type="ARBA" id="ARBA00022605"/>
    </source>
</evidence>
<dbReference type="PANTHER" id="PTHR42690">
    <property type="entry name" value="THREONINE SYNTHASE FAMILY MEMBER"/>
    <property type="match status" value="1"/>
</dbReference>
<dbReference type="GO" id="GO:0004795">
    <property type="term" value="F:threonine synthase activity"/>
    <property type="evidence" value="ECO:0007669"/>
    <property type="project" value="UniProtKB-EC"/>
</dbReference>
<keyword evidence="13" id="KW-1185">Reference proteome</keyword>
<evidence type="ECO:0000256" key="3">
    <source>
        <dbReference type="ARBA" id="ARBA00005517"/>
    </source>
</evidence>
<gene>
    <name evidence="12" type="ORF">BD626DRAFT_581648</name>
</gene>
<dbReference type="Proteomes" id="UP000320762">
    <property type="component" value="Unassembled WGS sequence"/>
</dbReference>
<evidence type="ECO:0000256" key="6">
    <source>
        <dbReference type="ARBA" id="ARBA00022697"/>
    </source>
</evidence>
<dbReference type="EMBL" id="VDMD01000003">
    <property type="protein sequence ID" value="TRM66854.1"/>
    <property type="molecule type" value="Genomic_DNA"/>
</dbReference>
<organism evidence="12 13">
    <name type="scientific">Schizophyllum amplum</name>
    <dbReference type="NCBI Taxonomy" id="97359"/>
    <lineage>
        <taxon>Eukaryota</taxon>
        <taxon>Fungi</taxon>
        <taxon>Dikarya</taxon>
        <taxon>Basidiomycota</taxon>
        <taxon>Agaricomycotina</taxon>
        <taxon>Agaricomycetes</taxon>
        <taxon>Agaricomycetidae</taxon>
        <taxon>Agaricales</taxon>
        <taxon>Schizophyllaceae</taxon>
        <taxon>Schizophyllum</taxon>
    </lineage>
</organism>
<feature type="domain" description="Threonine synthase N-terminal" evidence="11">
    <location>
        <begin position="2"/>
        <end position="81"/>
    </location>
</feature>
<feature type="modified residue" description="N6-(pyridoxal phosphate)lysine" evidence="9">
    <location>
        <position position="113"/>
    </location>
</feature>
<dbReference type="Pfam" id="PF24857">
    <property type="entry name" value="THR4_C"/>
    <property type="match status" value="1"/>
</dbReference>
<proteinExistence type="inferred from homology"/>
<dbReference type="CDD" id="cd01560">
    <property type="entry name" value="Thr-synth_2"/>
    <property type="match status" value="1"/>
</dbReference>
<dbReference type="PANTHER" id="PTHR42690:SF1">
    <property type="entry name" value="THREONINE SYNTHASE-LIKE 2"/>
    <property type="match status" value="1"/>
</dbReference>
<feature type="domain" description="Tryptophan synthase beta chain-like PALP" evidence="10">
    <location>
        <begin position="100"/>
        <end position="373"/>
    </location>
</feature>
<evidence type="ECO:0000313" key="13">
    <source>
        <dbReference type="Proteomes" id="UP000320762"/>
    </source>
</evidence>
<dbReference type="InterPro" id="IPR029144">
    <property type="entry name" value="Thr_synth_N"/>
</dbReference>
<dbReference type="Gene3D" id="3.40.50.1100">
    <property type="match status" value="2"/>
</dbReference>